<feature type="transmembrane region" description="Helical" evidence="7">
    <location>
        <begin position="573"/>
        <end position="605"/>
    </location>
</feature>
<feature type="transmembrane region" description="Helical" evidence="7">
    <location>
        <begin position="233"/>
        <end position="254"/>
    </location>
</feature>
<feature type="transmembrane region" description="Helical" evidence="7">
    <location>
        <begin position="328"/>
        <end position="349"/>
    </location>
</feature>
<feature type="transmembrane region" description="Helical" evidence="7">
    <location>
        <begin position="490"/>
        <end position="511"/>
    </location>
</feature>
<dbReference type="GO" id="GO:0005886">
    <property type="term" value="C:plasma membrane"/>
    <property type="evidence" value="ECO:0007669"/>
    <property type="project" value="UniProtKB-SubCell"/>
</dbReference>
<keyword evidence="6" id="KW-0325">Glycoprotein</keyword>
<protein>
    <recommendedName>
        <fullName evidence="7">Choline transporter-like protein</fullName>
    </recommendedName>
</protein>
<comment type="similarity">
    <text evidence="2 7">Belongs to the CTL (choline transporter-like) family.</text>
</comment>
<sequence>MTGLGLIATGAVANEDLPPGNPMRLVNGMDYMANICGIDDKVCGVGYQEAKQEKCVGYGDYQVCTKVYGSFPKDDCETTYKKSASDDDDGAAWDGPYNDYNQTYKVASLPKAYYLPSGMAVCVKECPSENNFDEFICEYDYQAKVDALMDSDSVIDNALAITYGLKYTNDYKCMPKVETYDYMGYCMPVAAQDAIELSMNAALEAKGFNTTQIQNAAEKGWWEMFQADFYTSYGVILGCGLGVTSLVGFIYLYILRIPGVLALVVWGIIAMIEAFFLLPGLMLYMVTYPEYLEIGEDSSIAINGTDYALDAVTGGCDWSEPFSEACGVLGLAYILLGIAALWACVICCLRSRIMLALGITQEAARAVAAMPFLIFFPLVQAAGLLVFFIPWVIFSIYLASSGTVVAETVCYTTSTCIQVKNFEYSDEQLGAGLYMLFIWFWTTQFIIAIGQLVIALAVSQWYFTRDKSTIGNVTVFDSVRMAFRYHMGSAAFGSLIIAIIKTIRAVIMYLQGKAAKAKNRLASAVLCCIQCCMWCVEKCMKFINKNAYIQIAIFGYSFCKAARKAFWLILRNILRIAAVGIVSEIVSIMGKCLIPAGTIFVTYIVLQYDVFGIGQLYTIYTPLFFTAIISWNTAGVFIEIFSMAISTILQCFVADEEMFPNNRFAEGNLSGCIKKTNKDAKDSDGKKGCCSIGGHAEDGDGGGGGGGGNNAQVTPVQTAGAGPAENEPLP</sequence>
<keyword evidence="3 7" id="KW-0812">Transmembrane</keyword>
<evidence type="ECO:0000256" key="8">
    <source>
        <dbReference type="SAM" id="MobiDB-lite"/>
    </source>
</evidence>
<comment type="subcellular location">
    <subcellularLocation>
        <location evidence="7">Cell membrane</location>
        <topology evidence="7">Multi-pass membrane protein</topology>
    </subcellularLocation>
    <subcellularLocation>
        <location evidence="1">Membrane</location>
        <topology evidence="1">Multi-pass membrane protein</topology>
    </subcellularLocation>
</comment>
<dbReference type="GO" id="GO:0022857">
    <property type="term" value="F:transmembrane transporter activity"/>
    <property type="evidence" value="ECO:0007669"/>
    <property type="project" value="UniProtKB-UniRule"/>
</dbReference>
<feature type="transmembrane region" description="Helical" evidence="7">
    <location>
        <begin position="261"/>
        <end position="286"/>
    </location>
</feature>
<name>A0A7S2D002_9STRA</name>
<feature type="transmembrane region" description="Helical" evidence="7">
    <location>
        <begin position="433"/>
        <end position="458"/>
    </location>
</feature>
<evidence type="ECO:0000313" key="9">
    <source>
        <dbReference type="EMBL" id="CAD9439810.1"/>
    </source>
</evidence>
<feature type="transmembrane region" description="Helical" evidence="7">
    <location>
        <begin position="617"/>
        <end position="638"/>
    </location>
</feature>
<keyword evidence="4 7" id="KW-1133">Transmembrane helix</keyword>
<evidence type="ECO:0000256" key="1">
    <source>
        <dbReference type="ARBA" id="ARBA00004141"/>
    </source>
</evidence>
<feature type="region of interest" description="Disordered" evidence="8">
    <location>
        <begin position="700"/>
        <end position="730"/>
    </location>
</feature>
<evidence type="ECO:0000256" key="2">
    <source>
        <dbReference type="ARBA" id="ARBA00007168"/>
    </source>
</evidence>
<reference evidence="9" key="1">
    <citation type="submission" date="2021-01" db="EMBL/GenBank/DDBJ databases">
        <authorList>
            <person name="Corre E."/>
            <person name="Pelletier E."/>
            <person name="Niang G."/>
            <person name="Scheremetjew M."/>
            <person name="Finn R."/>
            <person name="Kale V."/>
            <person name="Holt S."/>
            <person name="Cochrane G."/>
            <person name="Meng A."/>
            <person name="Brown T."/>
            <person name="Cohen L."/>
        </authorList>
    </citation>
    <scope>NUCLEOTIDE SEQUENCE</scope>
    <source>
        <strain evidence="9">RCC1693</strain>
    </source>
</reference>
<dbReference type="EMBL" id="HBGT01027842">
    <property type="protein sequence ID" value="CAD9439810.1"/>
    <property type="molecule type" value="Transcribed_RNA"/>
</dbReference>
<proteinExistence type="inferred from homology"/>
<dbReference type="Pfam" id="PF04515">
    <property type="entry name" value="Choline_transpo"/>
    <property type="match status" value="1"/>
</dbReference>
<evidence type="ECO:0000256" key="4">
    <source>
        <dbReference type="ARBA" id="ARBA00022989"/>
    </source>
</evidence>
<evidence type="ECO:0000256" key="3">
    <source>
        <dbReference type="ARBA" id="ARBA00022692"/>
    </source>
</evidence>
<dbReference type="PANTHER" id="PTHR12385">
    <property type="entry name" value="CHOLINE TRANSPORTER-LIKE (SLC FAMILY 44)"/>
    <property type="match status" value="1"/>
</dbReference>
<dbReference type="InterPro" id="IPR007603">
    <property type="entry name" value="Choline_transptr-like"/>
</dbReference>
<feature type="transmembrane region" description="Helical" evidence="7">
    <location>
        <begin position="370"/>
        <end position="393"/>
    </location>
</feature>
<keyword evidence="5 7" id="KW-0472">Membrane</keyword>
<accession>A0A7S2D002</accession>
<evidence type="ECO:0000256" key="6">
    <source>
        <dbReference type="ARBA" id="ARBA00023180"/>
    </source>
</evidence>
<comment type="function">
    <text evidence="7">Choline transporter.</text>
</comment>
<dbReference type="AlphaFoldDB" id="A0A7S2D002"/>
<organism evidence="9">
    <name type="scientific">Florenciella parvula</name>
    <dbReference type="NCBI Taxonomy" id="236787"/>
    <lineage>
        <taxon>Eukaryota</taxon>
        <taxon>Sar</taxon>
        <taxon>Stramenopiles</taxon>
        <taxon>Ochrophyta</taxon>
        <taxon>Dictyochophyceae</taxon>
        <taxon>Florenciellales</taxon>
        <taxon>Florenciella</taxon>
    </lineage>
</organism>
<gene>
    <name evidence="9" type="ORF">FPAR1323_LOCUS14480</name>
</gene>
<dbReference type="PANTHER" id="PTHR12385:SF14">
    <property type="entry name" value="CHOLINE TRANSPORTER-LIKE 2"/>
    <property type="match status" value="1"/>
</dbReference>
<evidence type="ECO:0000256" key="7">
    <source>
        <dbReference type="RuleBase" id="RU368066"/>
    </source>
</evidence>
<evidence type="ECO:0000256" key="5">
    <source>
        <dbReference type="ARBA" id="ARBA00023136"/>
    </source>
</evidence>